<evidence type="ECO:0000256" key="16">
    <source>
        <dbReference type="PIRSR" id="PIRSR006337-2"/>
    </source>
</evidence>
<feature type="region of interest" description="Disordered" evidence="18">
    <location>
        <begin position="346"/>
        <end position="376"/>
    </location>
</feature>
<comment type="similarity">
    <text evidence="3 14">Belongs to the glycosyl hydrolase 13 family.</text>
</comment>
<evidence type="ECO:0000256" key="12">
    <source>
        <dbReference type="ARBA" id="ARBA00034013"/>
    </source>
</evidence>
<evidence type="ECO:0000256" key="14">
    <source>
        <dbReference type="PIRNR" id="PIRNR006337"/>
    </source>
</evidence>
<name>A0A1Y5TI83_9RHOB</name>
<feature type="domain" description="Glycosyl hydrolase family 13 catalytic" evidence="19">
    <location>
        <begin position="110"/>
        <end position="496"/>
    </location>
</feature>
<feature type="binding site" evidence="16">
    <location>
        <begin position="309"/>
        <end position="313"/>
    </location>
    <ligand>
        <name>substrate</name>
    </ligand>
</feature>
<dbReference type="EC" id="3.2.1.141" evidence="4 13"/>
<dbReference type="Gene3D" id="2.60.40.10">
    <property type="entry name" value="Immunoglobulins"/>
    <property type="match status" value="1"/>
</dbReference>
<keyword evidence="9 14" id="KW-0326">Glycosidase</keyword>
<feature type="active site" description="Proton donor" evidence="15">
    <location>
        <position position="289"/>
    </location>
</feature>
<evidence type="ECO:0000256" key="18">
    <source>
        <dbReference type="SAM" id="MobiDB-lite"/>
    </source>
</evidence>
<evidence type="ECO:0000256" key="13">
    <source>
        <dbReference type="NCBIfam" id="TIGR02402"/>
    </source>
</evidence>
<dbReference type="EMBL" id="FWFV01000009">
    <property type="protein sequence ID" value="SLN60961.1"/>
    <property type="molecule type" value="Genomic_DNA"/>
</dbReference>
<dbReference type="GO" id="GO:0005992">
    <property type="term" value="P:trehalose biosynthetic process"/>
    <property type="evidence" value="ECO:0007669"/>
    <property type="project" value="UniProtKB-UniRule"/>
</dbReference>
<evidence type="ECO:0000256" key="9">
    <source>
        <dbReference type="ARBA" id="ARBA00023295"/>
    </source>
</evidence>
<dbReference type="SMART" id="SM00642">
    <property type="entry name" value="Aamy"/>
    <property type="match status" value="1"/>
</dbReference>
<comment type="pathway">
    <text evidence="2 14">Glycan biosynthesis; trehalose biosynthesis.</text>
</comment>
<dbReference type="InterPro" id="IPR013783">
    <property type="entry name" value="Ig-like_fold"/>
</dbReference>
<evidence type="ECO:0000313" key="21">
    <source>
        <dbReference type="Proteomes" id="UP000193870"/>
    </source>
</evidence>
<dbReference type="Gene3D" id="1.10.10.760">
    <property type="entry name" value="E-set domains of sugar-utilizing enzymes"/>
    <property type="match status" value="1"/>
</dbReference>
<dbReference type="InterPro" id="IPR017853">
    <property type="entry name" value="GH"/>
</dbReference>
<dbReference type="OrthoDB" id="9800174at2"/>
<accession>A0A1Y5TI83</accession>
<dbReference type="Gene3D" id="3.20.20.80">
    <property type="entry name" value="Glycosidases"/>
    <property type="match status" value="1"/>
</dbReference>
<keyword evidence="8" id="KW-0119">Carbohydrate metabolism</keyword>
<protein>
    <recommendedName>
        <fullName evidence="5 13">Malto-oligosyltrehalose trehalohydrolase</fullName>
        <shortName evidence="14">MTHase</shortName>
        <ecNumber evidence="4 13">3.2.1.141</ecNumber>
    </recommendedName>
    <alternativeName>
        <fullName evidence="11 14">4-alpha-D-((1-&gt;4)-alpha-D-glucano)trehalose trehalohydrolase</fullName>
    </alternativeName>
    <alternativeName>
        <fullName evidence="10 14">Maltooligosyl trehalose trehalohydrolase</fullName>
    </alternativeName>
</protein>
<feature type="compositionally biased region" description="Basic and acidic residues" evidence="18">
    <location>
        <begin position="354"/>
        <end position="365"/>
    </location>
</feature>
<dbReference type="Proteomes" id="UP000193870">
    <property type="component" value="Unassembled WGS sequence"/>
</dbReference>
<evidence type="ECO:0000256" key="2">
    <source>
        <dbReference type="ARBA" id="ARBA00005199"/>
    </source>
</evidence>
<evidence type="ECO:0000256" key="3">
    <source>
        <dbReference type="ARBA" id="ARBA00008061"/>
    </source>
</evidence>
<proteinExistence type="inferred from homology"/>
<dbReference type="InterPro" id="IPR014756">
    <property type="entry name" value="Ig_E-set"/>
</dbReference>
<dbReference type="NCBIfam" id="TIGR02402">
    <property type="entry name" value="trehalose_TreZ"/>
    <property type="match status" value="1"/>
</dbReference>
<dbReference type="RefSeq" id="WP_085855021.1">
    <property type="nucleotide sequence ID" value="NZ_FOPF01000010.1"/>
</dbReference>
<keyword evidence="7 14" id="KW-0378">Hydrolase</keyword>
<dbReference type="PANTHER" id="PTHR43651">
    <property type="entry name" value="1,4-ALPHA-GLUCAN-BRANCHING ENZYME"/>
    <property type="match status" value="1"/>
</dbReference>
<dbReference type="GO" id="GO:0005737">
    <property type="term" value="C:cytoplasm"/>
    <property type="evidence" value="ECO:0007669"/>
    <property type="project" value="UniProtKB-SubCell"/>
</dbReference>
<evidence type="ECO:0000256" key="15">
    <source>
        <dbReference type="PIRSR" id="PIRSR006337-1"/>
    </source>
</evidence>
<keyword evidence="21" id="KW-1185">Reference proteome</keyword>
<evidence type="ECO:0000256" key="11">
    <source>
        <dbReference type="ARBA" id="ARBA00033284"/>
    </source>
</evidence>
<evidence type="ECO:0000256" key="7">
    <source>
        <dbReference type="ARBA" id="ARBA00022801"/>
    </source>
</evidence>
<comment type="catalytic activity">
    <reaction evidence="12 14">
        <text>hydrolysis of (1-&gt;4)-alpha-D-glucosidic linkage in 4-alpha-D-[(1-&gt;4)-alpha-D-glucanosyl]n trehalose to yield trehalose and (1-&gt;4)-alpha-D-glucan.</text>
        <dbReference type="EC" id="3.2.1.141"/>
    </reaction>
</comment>
<sequence>MRTFSHRWGATRNGDRWRVATWAPKQDDLLLRVGTDELAMSKEADGWHVADVSADDGTEYAFIAQGETYPDPASRWQAGDVHAASRLCDPASLPRADWHGRPWEEAVVLEIHVGTFTADGTLRAAAERMEEVAALGITAIELMPLAQFAGDRGWGYDGVLPNALHPAYGTPADLVAFVDAAHAAGIMVLVDAVYNHFGPDGAYIHALCPSFFDDGRQTPWGAAIDFTRPEVRAFFLQNAEMWIAEYGVDGLRLDAVHQIGQPDETDFLRELADHVAGLDLGRPVHLVAEDERNLASYVGHGALRAQWNDDYHHAVHVLMTGEDQSYYAPFSDDPFGDMLIALRDGQVDQGQPRPRTDETRGEPSDHLPPQRFVNSNQTHDQIGNRAVGERLIALTSPEDMRVMHAMLCLSPFIPMLFQGEEIGSRAPFQFFTDFHGDLAGAVRKGRRDEFPEFADARDEIPDPNAPETFERSKPYASPPPDADEWRDLTRRCLKLRVDRVVPLLKSGWQRTEATREGDRSLRAAWTFAAGRLEITFADGEPAPALSTPEILTMEGPRVALHVGLEGN</sequence>
<evidence type="ECO:0000256" key="4">
    <source>
        <dbReference type="ARBA" id="ARBA00012268"/>
    </source>
</evidence>
<evidence type="ECO:0000256" key="10">
    <source>
        <dbReference type="ARBA" id="ARBA00032057"/>
    </source>
</evidence>
<evidence type="ECO:0000256" key="17">
    <source>
        <dbReference type="PIRSR" id="PIRSR006337-3"/>
    </source>
</evidence>
<reference evidence="20 21" key="1">
    <citation type="submission" date="2017-03" db="EMBL/GenBank/DDBJ databases">
        <authorList>
            <person name="Afonso C.L."/>
            <person name="Miller P.J."/>
            <person name="Scott M.A."/>
            <person name="Spackman E."/>
            <person name="Goraichik I."/>
            <person name="Dimitrov K.M."/>
            <person name="Suarez D.L."/>
            <person name="Swayne D.E."/>
        </authorList>
    </citation>
    <scope>NUCLEOTIDE SEQUENCE [LARGE SCALE GENOMIC DNA]</scope>
    <source>
        <strain evidence="20 21">CECT 7066</strain>
    </source>
</reference>
<evidence type="ECO:0000259" key="19">
    <source>
        <dbReference type="SMART" id="SM00642"/>
    </source>
</evidence>
<dbReference type="InterPro" id="IPR006047">
    <property type="entry name" value="GH13_cat_dom"/>
</dbReference>
<dbReference type="PANTHER" id="PTHR43651:SF11">
    <property type="entry name" value="MALTO-OLIGOSYLTREHALOSE TREHALOHYDROLASE"/>
    <property type="match status" value="1"/>
</dbReference>
<keyword evidence="6" id="KW-0963">Cytoplasm</keyword>
<evidence type="ECO:0000256" key="1">
    <source>
        <dbReference type="ARBA" id="ARBA00004496"/>
    </source>
</evidence>
<dbReference type="UniPathway" id="UPA00299"/>
<evidence type="ECO:0000313" key="20">
    <source>
        <dbReference type="EMBL" id="SLN60961.1"/>
    </source>
</evidence>
<evidence type="ECO:0000256" key="5">
    <source>
        <dbReference type="ARBA" id="ARBA00015938"/>
    </source>
</evidence>
<dbReference type="GO" id="GO:0033942">
    <property type="term" value="F:4-alpha-D-(1-&gt;4)-alpha-D-glucanotrehalose trehalohydrolase activity"/>
    <property type="evidence" value="ECO:0007669"/>
    <property type="project" value="UniProtKB-EC"/>
</dbReference>
<feature type="binding site" evidence="16">
    <location>
        <begin position="379"/>
        <end position="384"/>
    </location>
    <ligand>
        <name>substrate</name>
    </ligand>
</feature>
<dbReference type="STRING" id="315423.SAMN04488020_11049"/>
<dbReference type="CDD" id="cd11325">
    <property type="entry name" value="AmyAc_GTHase"/>
    <property type="match status" value="1"/>
</dbReference>
<feature type="region of interest" description="Disordered" evidence="18">
    <location>
        <begin position="456"/>
        <end position="483"/>
    </location>
</feature>
<feature type="site" description="Transition state stabilizer" evidence="17">
    <location>
        <position position="380"/>
    </location>
</feature>
<feature type="binding site" evidence="16">
    <location>
        <begin position="252"/>
        <end position="257"/>
    </location>
    <ligand>
        <name>substrate</name>
    </ligand>
</feature>
<dbReference type="SUPFAM" id="SSF81296">
    <property type="entry name" value="E set domains"/>
    <property type="match status" value="1"/>
</dbReference>
<dbReference type="AlphaFoldDB" id="A0A1Y5TI83"/>
<gene>
    <name evidence="20" type="primary">treZ</name>
    <name evidence="20" type="ORF">PAM7066_03029</name>
</gene>
<feature type="active site" description="Nucleophile" evidence="15">
    <location>
        <position position="254"/>
    </location>
</feature>
<evidence type="ECO:0000256" key="8">
    <source>
        <dbReference type="ARBA" id="ARBA00023277"/>
    </source>
</evidence>
<dbReference type="SUPFAM" id="SSF51445">
    <property type="entry name" value="(Trans)glycosidases"/>
    <property type="match status" value="1"/>
</dbReference>
<dbReference type="InterPro" id="IPR012768">
    <property type="entry name" value="Trehalose_TreZ"/>
</dbReference>
<dbReference type="InterPro" id="IPR044901">
    <property type="entry name" value="Trehalose_TreZ_E-set_sf"/>
</dbReference>
<dbReference type="PIRSF" id="PIRSF006337">
    <property type="entry name" value="Trehalose_TreZ"/>
    <property type="match status" value="1"/>
</dbReference>
<evidence type="ECO:0000256" key="6">
    <source>
        <dbReference type="ARBA" id="ARBA00022490"/>
    </source>
</evidence>
<dbReference type="Pfam" id="PF00128">
    <property type="entry name" value="Alpha-amylase"/>
    <property type="match status" value="1"/>
</dbReference>
<organism evidence="20 21">
    <name type="scientific">Palleronia marisminoris</name>
    <dbReference type="NCBI Taxonomy" id="315423"/>
    <lineage>
        <taxon>Bacteria</taxon>
        <taxon>Pseudomonadati</taxon>
        <taxon>Pseudomonadota</taxon>
        <taxon>Alphaproteobacteria</taxon>
        <taxon>Rhodobacterales</taxon>
        <taxon>Roseobacteraceae</taxon>
        <taxon>Palleronia</taxon>
    </lineage>
</organism>
<comment type="subcellular location">
    <subcellularLocation>
        <location evidence="1 15">Cytoplasm</location>
    </subcellularLocation>
</comment>